<organism evidence="1">
    <name type="scientific">hydrothermal vent metagenome</name>
    <dbReference type="NCBI Taxonomy" id="652676"/>
    <lineage>
        <taxon>unclassified sequences</taxon>
        <taxon>metagenomes</taxon>
        <taxon>ecological metagenomes</taxon>
    </lineage>
</organism>
<dbReference type="AlphaFoldDB" id="A0A160TI91"/>
<gene>
    <name evidence="1" type="ORF">MGWOODY_Smn2522</name>
</gene>
<protein>
    <submittedName>
        <fullName evidence="1">Uncharacterized protein</fullName>
    </submittedName>
</protein>
<reference evidence="1" key="1">
    <citation type="submission" date="2015-10" db="EMBL/GenBank/DDBJ databases">
        <authorList>
            <person name="Gilbert D.G."/>
        </authorList>
    </citation>
    <scope>NUCLEOTIDE SEQUENCE</scope>
</reference>
<dbReference type="EMBL" id="CZQE01000168">
    <property type="protein sequence ID" value="CUS44700.1"/>
    <property type="molecule type" value="Genomic_DNA"/>
</dbReference>
<accession>A0A160TI91</accession>
<name>A0A160TI91_9ZZZZ</name>
<evidence type="ECO:0000313" key="1">
    <source>
        <dbReference type="EMBL" id="CUS44700.1"/>
    </source>
</evidence>
<proteinExistence type="predicted"/>
<sequence length="39" mass="4079">MNFAQNNTLNFDANSADWNVAGAAGEALFGFGTLGWSAQ</sequence>